<dbReference type="InterPro" id="IPR018484">
    <property type="entry name" value="FGGY_N"/>
</dbReference>
<keyword evidence="2" id="KW-0859">Xylose metabolism</keyword>
<sequence length="493" mass="54397">MGSMTQKVFFGFDVGTSSTKAVLIDTNGQLLNTATTEHTVTRGEHGLVEMPMFVWWQEFKDLYRALIGGQDFEVIGIGLSGMGPCVGMTSLEGIPIAPSALYGVDWRATDEIQKLTTRYGEDYLLHTYDSALTSQAGGPKIAWFQQRYTADFERGVRFFMPHSWVIWHLTGEYTLDRHSASQMTPLYRPETGEWDDSMVSEIGGKNLEMPCLGWSNEIAGETRPNPEIPELKGGIPVIFGTIDAWAEQESVGATENHHLFLMYGTTLFLIANTDRRARHLSMWGTAGTRKGTHHLAGGLATSGALTSWLRDLTEATDFAQLIAEAEGTPAGAHGLLALPYFAGERTPIQDADARGTLIGLTLDHTRGHIYRALLESTAFAVRHNIETMEAAGANIQGITCAGGGVKSDFWPQIISDVTGREQVIRKYTIGASLGDAFMVAQTLGVASDINEWNPINHMIHPREVPIYNQLYPDYRQLYVSTKDIQHRLSRLQG</sequence>
<protein>
    <submittedName>
        <fullName evidence="8">Sugar kinase</fullName>
    </submittedName>
</protein>
<dbReference type="OrthoDB" id="9782710at2"/>
<gene>
    <name evidence="8" type="ORF">E4U03_07455</name>
</gene>
<keyword evidence="4 5" id="KW-0418">Kinase</keyword>
<dbReference type="SUPFAM" id="SSF53067">
    <property type="entry name" value="Actin-like ATPase domain"/>
    <property type="match status" value="2"/>
</dbReference>
<evidence type="ECO:0000256" key="1">
    <source>
        <dbReference type="ARBA" id="ARBA00009156"/>
    </source>
</evidence>
<dbReference type="CDD" id="cd07804">
    <property type="entry name" value="ASKHA_NBD_FGGY_RrXK-like"/>
    <property type="match status" value="1"/>
</dbReference>
<keyword evidence="3 5" id="KW-0808">Transferase</keyword>
<dbReference type="Proteomes" id="UP000297951">
    <property type="component" value="Unassembled WGS sequence"/>
</dbReference>
<dbReference type="PANTHER" id="PTHR43095">
    <property type="entry name" value="SUGAR KINASE"/>
    <property type="match status" value="1"/>
</dbReference>
<comment type="similarity">
    <text evidence="1 5">Belongs to the FGGY kinase family.</text>
</comment>
<evidence type="ECO:0000259" key="7">
    <source>
        <dbReference type="Pfam" id="PF02782"/>
    </source>
</evidence>
<dbReference type="AlphaFoldDB" id="A0A4Y9F2W5"/>
<evidence type="ECO:0000259" key="6">
    <source>
        <dbReference type="Pfam" id="PF00370"/>
    </source>
</evidence>
<evidence type="ECO:0000313" key="9">
    <source>
        <dbReference type="Proteomes" id="UP000297951"/>
    </source>
</evidence>
<dbReference type="InterPro" id="IPR000577">
    <property type="entry name" value="Carb_kinase_FGGY"/>
</dbReference>
<dbReference type="PROSITE" id="PS00445">
    <property type="entry name" value="FGGY_KINASES_2"/>
    <property type="match status" value="1"/>
</dbReference>
<dbReference type="InterPro" id="IPR050406">
    <property type="entry name" value="FGGY_Carb_Kinase"/>
</dbReference>
<dbReference type="InterPro" id="IPR018483">
    <property type="entry name" value="Carb_kinase_FGGY_CS"/>
</dbReference>
<evidence type="ECO:0000313" key="8">
    <source>
        <dbReference type="EMBL" id="TFU22056.1"/>
    </source>
</evidence>
<dbReference type="Pfam" id="PF02782">
    <property type="entry name" value="FGGY_C"/>
    <property type="match status" value="1"/>
</dbReference>
<name>A0A4Y9F2W5_9MICC</name>
<dbReference type="GO" id="GO:0016773">
    <property type="term" value="F:phosphotransferase activity, alcohol group as acceptor"/>
    <property type="evidence" value="ECO:0007669"/>
    <property type="project" value="InterPro"/>
</dbReference>
<evidence type="ECO:0000256" key="5">
    <source>
        <dbReference type="RuleBase" id="RU003733"/>
    </source>
</evidence>
<dbReference type="EMBL" id="SPQC01000023">
    <property type="protein sequence ID" value="TFU22056.1"/>
    <property type="molecule type" value="Genomic_DNA"/>
</dbReference>
<dbReference type="Gene3D" id="3.30.420.40">
    <property type="match status" value="2"/>
</dbReference>
<dbReference type="PANTHER" id="PTHR43095:SF5">
    <property type="entry name" value="XYLULOSE KINASE"/>
    <property type="match status" value="1"/>
</dbReference>
<comment type="caution">
    <text evidence="8">The sequence shown here is derived from an EMBL/GenBank/DDBJ whole genome shotgun (WGS) entry which is preliminary data.</text>
</comment>
<organism evidence="8 9">
    <name type="scientific">Rothia nasimurium</name>
    <dbReference type="NCBI Taxonomy" id="85336"/>
    <lineage>
        <taxon>Bacteria</taxon>
        <taxon>Bacillati</taxon>
        <taxon>Actinomycetota</taxon>
        <taxon>Actinomycetes</taxon>
        <taxon>Micrococcales</taxon>
        <taxon>Micrococcaceae</taxon>
        <taxon>Rothia</taxon>
    </lineage>
</organism>
<dbReference type="InterPro" id="IPR043129">
    <property type="entry name" value="ATPase_NBD"/>
</dbReference>
<dbReference type="PIRSF" id="PIRSF000538">
    <property type="entry name" value="GlpK"/>
    <property type="match status" value="1"/>
</dbReference>
<dbReference type="GO" id="GO:0042732">
    <property type="term" value="P:D-xylose metabolic process"/>
    <property type="evidence" value="ECO:0007669"/>
    <property type="project" value="UniProtKB-KW"/>
</dbReference>
<dbReference type="Pfam" id="PF00370">
    <property type="entry name" value="FGGY_N"/>
    <property type="match status" value="1"/>
</dbReference>
<feature type="domain" description="Carbohydrate kinase FGGY C-terminal" evidence="7">
    <location>
        <begin position="261"/>
        <end position="438"/>
    </location>
</feature>
<keyword evidence="2" id="KW-0119">Carbohydrate metabolism</keyword>
<evidence type="ECO:0000256" key="4">
    <source>
        <dbReference type="ARBA" id="ARBA00022777"/>
    </source>
</evidence>
<dbReference type="InterPro" id="IPR018485">
    <property type="entry name" value="FGGY_C"/>
</dbReference>
<evidence type="ECO:0000256" key="3">
    <source>
        <dbReference type="ARBA" id="ARBA00022679"/>
    </source>
</evidence>
<proteinExistence type="inferred from homology"/>
<reference evidence="8 9" key="1">
    <citation type="submission" date="2019-03" db="EMBL/GenBank/DDBJ databases">
        <title>Diversity of the mouse oral microbiome.</title>
        <authorList>
            <person name="Joseph S."/>
            <person name="Aduse-Opoku J."/>
            <person name="Curtis M."/>
            <person name="Wade W."/>
            <person name="Hashim A."/>
        </authorList>
    </citation>
    <scope>NUCLEOTIDE SEQUENCE [LARGE SCALE GENOMIC DNA]</scope>
    <source>
        <strain evidence="9">irhom_31</strain>
    </source>
</reference>
<feature type="domain" description="Carbohydrate kinase FGGY N-terminal" evidence="6">
    <location>
        <begin position="10"/>
        <end position="244"/>
    </location>
</feature>
<dbReference type="GO" id="GO:0016301">
    <property type="term" value="F:kinase activity"/>
    <property type="evidence" value="ECO:0007669"/>
    <property type="project" value="UniProtKB-KW"/>
</dbReference>
<accession>A0A4Y9F2W5</accession>
<evidence type="ECO:0000256" key="2">
    <source>
        <dbReference type="ARBA" id="ARBA00022629"/>
    </source>
</evidence>